<evidence type="ECO:0000313" key="3">
    <source>
        <dbReference type="Proteomes" id="UP000297998"/>
    </source>
</evidence>
<dbReference type="InterPro" id="IPR024311">
    <property type="entry name" value="Lipocalin-like"/>
</dbReference>
<name>A0A4Z1BM50_9FLAO</name>
<dbReference type="Proteomes" id="UP000297998">
    <property type="component" value="Unassembled WGS sequence"/>
</dbReference>
<accession>A0A4Z1BM50</accession>
<reference evidence="2 3" key="1">
    <citation type="submission" date="2019-03" db="EMBL/GenBank/DDBJ databases">
        <title>Empedobacter tilapiae sp. nov., isolated from an intestine of Nile tilapia Oreochromis niloticus.</title>
        <authorList>
            <person name="Kim Y.-O."/>
            <person name="Yoon J.-H."/>
        </authorList>
    </citation>
    <scope>NUCLEOTIDE SEQUENCE [LARGE SCALE GENOMIC DNA]</scope>
    <source>
        <strain evidence="2 3">MRS2</strain>
    </source>
</reference>
<protein>
    <recommendedName>
        <fullName evidence="1">Lipocalin-like domain-containing protein</fullName>
    </recommendedName>
</protein>
<feature type="domain" description="Lipocalin-like" evidence="1">
    <location>
        <begin position="34"/>
        <end position="125"/>
    </location>
</feature>
<dbReference type="Pfam" id="PF13648">
    <property type="entry name" value="Lipocalin_4"/>
    <property type="match status" value="1"/>
</dbReference>
<evidence type="ECO:0000313" key="2">
    <source>
        <dbReference type="EMBL" id="TGN26840.1"/>
    </source>
</evidence>
<comment type="caution">
    <text evidence="2">The sequence shown here is derived from an EMBL/GenBank/DDBJ whole genome shotgun (WGS) entry which is preliminary data.</text>
</comment>
<dbReference type="RefSeq" id="WP_135835734.1">
    <property type="nucleotide sequence ID" value="NZ_CAUQWU010000017.1"/>
</dbReference>
<dbReference type="OrthoDB" id="1251683at2"/>
<dbReference type="AlphaFoldDB" id="A0A4Z1BM50"/>
<proteinExistence type="predicted"/>
<keyword evidence="3" id="KW-1185">Reference proteome</keyword>
<dbReference type="EMBL" id="SRPE01000006">
    <property type="protein sequence ID" value="TGN26840.1"/>
    <property type="molecule type" value="Genomic_DNA"/>
</dbReference>
<organism evidence="2 3">
    <name type="scientific">Empedobacter tilapiae</name>
    <dbReference type="NCBI Taxonomy" id="2491114"/>
    <lineage>
        <taxon>Bacteria</taxon>
        <taxon>Pseudomonadati</taxon>
        <taxon>Bacteroidota</taxon>
        <taxon>Flavobacteriia</taxon>
        <taxon>Flavobacteriales</taxon>
        <taxon>Weeksellaceae</taxon>
        <taxon>Empedobacter</taxon>
    </lineage>
</organism>
<evidence type="ECO:0000259" key="1">
    <source>
        <dbReference type="Pfam" id="PF13648"/>
    </source>
</evidence>
<sequence>MKKSFSLLLVGALSLNFFSCKDDDDSGKSLDEKIVGVWKLEKTLYQEIGEADEVEYPDDCEKKSTTTFNKDKTYKNDEYYNDNNSNQCMNDVYGGVYKIENGNLHVLDDETIFKIQEITSNKMVLVLEEDTNSDGKIDYKVIATFIK</sequence>
<gene>
    <name evidence="2" type="ORF">E4J94_10410</name>
</gene>